<keyword evidence="2" id="KW-1185">Reference proteome</keyword>
<evidence type="ECO:0000313" key="1">
    <source>
        <dbReference type="EMBL" id="ARO87918.1"/>
    </source>
</evidence>
<dbReference type="AlphaFoldDB" id="A0A1W6SQ29"/>
<accession>A0A1W6SQ29</accession>
<gene>
    <name evidence="1" type="ORF">EBAPG3_009135</name>
</gene>
<dbReference type="KEGG" id="nlc:EBAPG3_009135"/>
<reference evidence="1 2" key="1">
    <citation type="journal article" date="2015" name="Int. J. Syst. Evol. Microbiol.">
        <title>Nitrosospira lacus sp. nov., a psychrotolerant, ammonia-oxidizing bacterium from sandy lake sediment.</title>
        <authorList>
            <person name="Urakawa H."/>
            <person name="Garcia J.C."/>
            <person name="Nielsen J.L."/>
            <person name="Le V.Q."/>
            <person name="Kozlowski J.A."/>
            <person name="Stein L.Y."/>
            <person name="Lim C.K."/>
            <person name="Pommerening-Roser A."/>
            <person name="Martens-Habbena W."/>
            <person name="Stahl D.A."/>
            <person name="Klotz M.G."/>
        </authorList>
    </citation>
    <scope>NUCLEOTIDE SEQUENCE [LARGE SCALE GENOMIC DNA]</scope>
    <source>
        <strain evidence="1 2">APG3</strain>
    </source>
</reference>
<proteinExistence type="predicted"/>
<dbReference type="EMBL" id="CP021106">
    <property type="protein sequence ID" value="ARO87918.1"/>
    <property type="molecule type" value="Genomic_DNA"/>
</dbReference>
<name>A0A1W6SQ29_9PROT</name>
<evidence type="ECO:0008006" key="3">
    <source>
        <dbReference type="Google" id="ProtNLM"/>
    </source>
</evidence>
<dbReference type="OrthoDB" id="8688447at2"/>
<dbReference type="Proteomes" id="UP000012179">
    <property type="component" value="Chromosome"/>
</dbReference>
<dbReference type="Pfam" id="PF13991">
    <property type="entry name" value="BssS"/>
    <property type="match status" value="1"/>
</dbReference>
<organism evidence="1 2">
    <name type="scientific">Nitrosospira lacus</name>
    <dbReference type="NCBI Taxonomy" id="1288494"/>
    <lineage>
        <taxon>Bacteria</taxon>
        <taxon>Pseudomonadati</taxon>
        <taxon>Pseudomonadota</taxon>
        <taxon>Betaproteobacteria</taxon>
        <taxon>Nitrosomonadales</taxon>
        <taxon>Nitrosomonadaceae</taxon>
        <taxon>Nitrosospira</taxon>
    </lineage>
</organism>
<dbReference type="RefSeq" id="WP_081607271.1">
    <property type="nucleotide sequence ID" value="NZ_CP021106.3"/>
</dbReference>
<evidence type="ECO:0000313" key="2">
    <source>
        <dbReference type="Proteomes" id="UP000012179"/>
    </source>
</evidence>
<sequence length="88" mass="9993">MDNDFFLFPITGWEIKTVPVDGVLSVRFPFLAHDRQKLSEADPGRPYMMHADQARELRDALSRAIAHIENQEFESPDSTIASTGVLIY</sequence>
<protein>
    <recommendedName>
        <fullName evidence="3">BssS family protein</fullName>
    </recommendedName>
</protein>
<dbReference type="InterPro" id="IPR025730">
    <property type="entry name" value="Biofilm_BssS"/>
</dbReference>